<reference evidence="4" key="1">
    <citation type="submission" date="2017-05" db="EMBL/GenBank/DDBJ databases">
        <authorList>
            <person name="Lin X."/>
        </authorList>
    </citation>
    <scope>NUCLEOTIDE SEQUENCE [LARGE SCALE GENOMIC DNA]</scope>
    <source>
        <strain evidence="4">JLT2012</strain>
    </source>
</reference>
<dbReference type="InterPro" id="IPR013974">
    <property type="entry name" value="SAF"/>
</dbReference>
<feature type="domain" description="SAF" evidence="2">
    <location>
        <begin position="54"/>
        <end position="155"/>
    </location>
</feature>
<dbReference type="OrthoDB" id="163768at2"/>
<dbReference type="RefSeq" id="WP_088711222.1">
    <property type="nucleotide sequence ID" value="NZ_NFZT01000001.1"/>
</dbReference>
<feature type="region of interest" description="Disordered" evidence="1">
    <location>
        <begin position="101"/>
        <end position="120"/>
    </location>
</feature>
<dbReference type="EMBL" id="NFZT01000001">
    <property type="protein sequence ID" value="OWV32426.1"/>
    <property type="molecule type" value="Genomic_DNA"/>
</dbReference>
<name>A0A219B2R4_9SPHN</name>
<comment type="caution">
    <text evidence="3">The sequence shown here is derived from an EMBL/GenBank/DDBJ whole genome shotgun (WGS) entry which is preliminary data.</text>
</comment>
<protein>
    <submittedName>
        <fullName evidence="3">Flp pilus assembly protein CpaB</fullName>
    </submittedName>
</protein>
<dbReference type="SMART" id="SM00858">
    <property type="entry name" value="SAF"/>
    <property type="match status" value="1"/>
</dbReference>
<dbReference type="Proteomes" id="UP000198462">
    <property type="component" value="Unassembled WGS sequence"/>
</dbReference>
<feature type="region of interest" description="Disordered" evidence="1">
    <location>
        <begin position="401"/>
        <end position="438"/>
    </location>
</feature>
<dbReference type="Pfam" id="PF08666">
    <property type="entry name" value="SAF"/>
    <property type="match status" value="1"/>
</dbReference>
<gene>
    <name evidence="3" type="ORF">B5C34_02465</name>
</gene>
<dbReference type="InterPro" id="IPR017592">
    <property type="entry name" value="Pilus_assmbl_Flp-typ_CpaB"/>
</dbReference>
<dbReference type="Pfam" id="PF16976">
    <property type="entry name" value="RcpC"/>
    <property type="match status" value="1"/>
</dbReference>
<dbReference type="InterPro" id="IPR031571">
    <property type="entry name" value="RcpC_dom"/>
</dbReference>
<accession>A0A219B2R4</accession>
<dbReference type="NCBIfam" id="TIGR03177">
    <property type="entry name" value="pilus_cpaB"/>
    <property type="match status" value="1"/>
</dbReference>
<proteinExistence type="predicted"/>
<sequence length="438" mass="45625">MDVKKIILLVVALVVAAGSAFAIRALLSGGQGARTVEAAPLDAIKNAVAEPDGPRVLVAQTTLPTGTIIAPQHIAYQPWPKDMVQQAYYIESDDAAEANAANAAAAPGGGQGKAGRGAKKVDLAAPPPVGAEDLIGKVVRISISAGQPVSRTALVGPGESGFLAAALNPGMRAVTVPIDNISGVAGFIFPGDRVDMLLTHNIREGGETGALTRVSSLRVAETIARNVRVLAIDQRTDNTKGTPQQGRTVTFEVTPKMVEKISVARMMGKIQLSLRSIKDQRMALEQAIAEGKVDVGDEQTSAEDLAMAYAATAGADERGPTYTTGGEVSRFALDYDVRKRLAEMHREKADSRPQVTVRTGRRPPQTIRVAEEAAGPTAASVSSEMPQAMVAALAAAVNAKAGQTGVPSRYDPDAWGAEDPSLVPDDAYADAGDPRIAD</sequence>
<evidence type="ECO:0000313" key="3">
    <source>
        <dbReference type="EMBL" id="OWV32426.1"/>
    </source>
</evidence>
<dbReference type="CDD" id="cd11614">
    <property type="entry name" value="SAF_CpaB_FlgA_like"/>
    <property type="match status" value="1"/>
</dbReference>
<keyword evidence="4" id="KW-1185">Reference proteome</keyword>
<evidence type="ECO:0000313" key="4">
    <source>
        <dbReference type="Proteomes" id="UP000198462"/>
    </source>
</evidence>
<dbReference type="AlphaFoldDB" id="A0A219B2R4"/>
<evidence type="ECO:0000259" key="2">
    <source>
        <dbReference type="SMART" id="SM00858"/>
    </source>
</evidence>
<organism evidence="3 4">
    <name type="scientific">Pacificimonas flava</name>
    <dbReference type="NCBI Taxonomy" id="1234595"/>
    <lineage>
        <taxon>Bacteria</taxon>
        <taxon>Pseudomonadati</taxon>
        <taxon>Pseudomonadota</taxon>
        <taxon>Alphaproteobacteria</taxon>
        <taxon>Sphingomonadales</taxon>
        <taxon>Sphingosinicellaceae</taxon>
        <taxon>Pacificimonas</taxon>
    </lineage>
</organism>
<evidence type="ECO:0000256" key="1">
    <source>
        <dbReference type="SAM" id="MobiDB-lite"/>
    </source>
</evidence>